<dbReference type="AlphaFoldDB" id="A0A2T3Z0N3"/>
<keyword evidence="1" id="KW-0732">Signal</keyword>
<dbReference type="Proteomes" id="UP000240493">
    <property type="component" value="Unassembled WGS sequence"/>
</dbReference>
<feature type="signal peptide" evidence="1">
    <location>
        <begin position="1"/>
        <end position="18"/>
    </location>
</feature>
<keyword evidence="3" id="KW-1185">Reference proteome</keyword>
<name>A0A2T3Z0N3_TRIA4</name>
<evidence type="ECO:0000256" key="1">
    <source>
        <dbReference type="SAM" id="SignalP"/>
    </source>
</evidence>
<evidence type="ECO:0008006" key="4">
    <source>
        <dbReference type="Google" id="ProtNLM"/>
    </source>
</evidence>
<reference evidence="2 3" key="1">
    <citation type="submission" date="2016-07" db="EMBL/GenBank/DDBJ databases">
        <title>Multiple horizontal gene transfer events from other fungi enriched the ability of initially mycotrophic Trichoderma (Ascomycota) to feed on dead plant biomass.</title>
        <authorList>
            <consortium name="DOE Joint Genome Institute"/>
            <person name="Aerts A."/>
            <person name="Atanasova L."/>
            <person name="Chenthamara K."/>
            <person name="Zhang J."/>
            <person name="Grujic M."/>
            <person name="Henrissat B."/>
            <person name="Kuo A."/>
            <person name="Salamov A."/>
            <person name="Lipzen A."/>
            <person name="Labutti K."/>
            <person name="Barry K."/>
            <person name="Miao Y."/>
            <person name="Rahimi M.J."/>
            <person name="Shen Q."/>
            <person name="Grigoriev I.V."/>
            <person name="Kubicek C.P."/>
            <person name="Druzhinina I.S."/>
        </authorList>
    </citation>
    <scope>NUCLEOTIDE SEQUENCE [LARGE SCALE GENOMIC DNA]</scope>
    <source>
        <strain evidence="2 3">CBS 433.97</strain>
    </source>
</reference>
<protein>
    <recommendedName>
        <fullName evidence="4">4Fe-4S ferredoxin-type domain-containing protein</fullName>
    </recommendedName>
</protein>
<sequence>MMFKQATAAFLHASLCMGIVIPITPLPTPTPFPIGPIGIDPPIAIDPFPIPAEPYPAGCPTHTIQHSCPAMTLHCGPQPDCIILKTVTRPLYCPTPMPTVLAPCPTCHTGCGTVWVTVTPTGDKNVPLATAA</sequence>
<gene>
    <name evidence="2" type="ORF">M441DRAFT_49818</name>
</gene>
<proteinExistence type="predicted"/>
<evidence type="ECO:0000313" key="3">
    <source>
        <dbReference type="Proteomes" id="UP000240493"/>
    </source>
</evidence>
<evidence type="ECO:0000313" key="2">
    <source>
        <dbReference type="EMBL" id="PTB38365.1"/>
    </source>
</evidence>
<dbReference type="OrthoDB" id="10484293at2759"/>
<feature type="chain" id="PRO_5015697696" description="4Fe-4S ferredoxin-type domain-containing protein" evidence="1">
    <location>
        <begin position="19"/>
        <end position="132"/>
    </location>
</feature>
<dbReference type="EMBL" id="KZ679266">
    <property type="protein sequence ID" value="PTB38365.1"/>
    <property type="molecule type" value="Genomic_DNA"/>
</dbReference>
<accession>A0A2T3Z0N3</accession>
<organism evidence="2 3">
    <name type="scientific">Trichoderma asperellum (strain ATCC 204424 / CBS 433.97 / NBRC 101777)</name>
    <dbReference type="NCBI Taxonomy" id="1042311"/>
    <lineage>
        <taxon>Eukaryota</taxon>
        <taxon>Fungi</taxon>
        <taxon>Dikarya</taxon>
        <taxon>Ascomycota</taxon>
        <taxon>Pezizomycotina</taxon>
        <taxon>Sordariomycetes</taxon>
        <taxon>Hypocreomycetidae</taxon>
        <taxon>Hypocreales</taxon>
        <taxon>Hypocreaceae</taxon>
        <taxon>Trichoderma</taxon>
    </lineage>
</organism>